<dbReference type="GO" id="GO:0019897">
    <property type="term" value="C:extrinsic component of plasma membrane"/>
    <property type="evidence" value="ECO:0007669"/>
    <property type="project" value="UniProtKB-UniRule"/>
</dbReference>
<comment type="subcellular location">
    <subcellularLocation>
        <location evidence="10">Cell inner membrane</location>
        <topology evidence="10">Peripheral membrane protein</topology>
        <orientation evidence="10">Cytoplasmic side</orientation>
    </subcellularLocation>
</comment>
<proteinExistence type="inferred from homology"/>
<dbReference type="GO" id="GO:0005737">
    <property type="term" value="C:cytoplasm"/>
    <property type="evidence" value="ECO:0007669"/>
    <property type="project" value="InterPro"/>
</dbReference>
<accession>A0A656HDD0</accession>
<evidence type="ECO:0000256" key="1">
    <source>
        <dbReference type="ARBA" id="ARBA00022475"/>
    </source>
</evidence>
<dbReference type="GO" id="GO:0009245">
    <property type="term" value="P:lipid A biosynthetic process"/>
    <property type="evidence" value="ECO:0007669"/>
    <property type="project" value="UniProtKB-UniRule"/>
</dbReference>
<dbReference type="PANTHER" id="PTHR34990:SF1">
    <property type="entry name" value="UDP-2,3-DIACYLGLUCOSAMINE HYDROLASE"/>
    <property type="match status" value="1"/>
</dbReference>
<feature type="binding site" evidence="10">
    <location>
        <position position="41"/>
    </location>
    <ligand>
        <name>Mn(2+)</name>
        <dbReference type="ChEBI" id="CHEBI:29035"/>
        <label>1</label>
    </ligand>
</feature>
<evidence type="ECO:0000256" key="6">
    <source>
        <dbReference type="ARBA" id="ARBA00022801"/>
    </source>
</evidence>
<keyword evidence="8 10" id="KW-0472">Membrane</keyword>
<evidence type="ECO:0000256" key="9">
    <source>
        <dbReference type="ARBA" id="ARBA00023211"/>
    </source>
</evidence>
<dbReference type="EMBL" id="JH651384">
    <property type="protein sequence ID" value="EIJ33179.1"/>
    <property type="molecule type" value="Genomic_DNA"/>
</dbReference>
<keyword evidence="3 10" id="KW-0997">Cell inner membrane</keyword>
<comment type="pathway">
    <text evidence="10">Glycolipid biosynthesis; lipid IV(A) biosynthesis; lipid IV(A) from (3R)-3-hydroxytetradecanoyl-[acyl-carrier-protein] and UDP-N-acetyl-alpha-D-glucosamine: step 4/6.</text>
</comment>
<gene>
    <name evidence="10" type="primary">lpxH</name>
    <name evidence="12" type="ORF">Thini_0541</name>
</gene>
<comment type="cofactor">
    <cofactor evidence="10">
        <name>Mn(2+)</name>
        <dbReference type="ChEBI" id="CHEBI:29035"/>
    </cofactor>
    <text evidence="10">Binds 2 Mn(2+) ions per subunit in a binuclear metal center.</text>
</comment>
<keyword evidence="5 10" id="KW-0479">Metal-binding</keyword>
<dbReference type="GO" id="GO:0030145">
    <property type="term" value="F:manganese ion binding"/>
    <property type="evidence" value="ECO:0007669"/>
    <property type="project" value="UniProtKB-UniRule"/>
</dbReference>
<evidence type="ECO:0000256" key="7">
    <source>
        <dbReference type="ARBA" id="ARBA00023098"/>
    </source>
</evidence>
<keyword evidence="9 10" id="KW-0464">Manganese</keyword>
<feature type="binding site" evidence="10">
    <location>
        <begin position="83"/>
        <end position="84"/>
    </location>
    <ligand>
        <name>substrate</name>
    </ligand>
</feature>
<dbReference type="NCBIfam" id="NF003743">
    <property type="entry name" value="PRK05340.1"/>
    <property type="match status" value="1"/>
</dbReference>
<evidence type="ECO:0000256" key="4">
    <source>
        <dbReference type="ARBA" id="ARBA00022556"/>
    </source>
</evidence>
<feature type="binding site" evidence="10">
    <location>
        <position position="10"/>
    </location>
    <ligand>
        <name>Mn(2+)</name>
        <dbReference type="ChEBI" id="CHEBI:29035"/>
        <label>1</label>
    </ligand>
</feature>
<evidence type="ECO:0000256" key="10">
    <source>
        <dbReference type="HAMAP-Rule" id="MF_00575"/>
    </source>
</evidence>
<keyword evidence="4 10" id="KW-0441">Lipid A biosynthesis</keyword>
<feature type="binding site" evidence="10">
    <location>
        <position position="201"/>
    </location>
    <ligand>
        <name>Mn(2+)</name>
        <dbReference type="ChEBI" id="CHEBI:29035"/>
        <label>1</label>
    </ligand>
</feature>
<dbReference type="NCBIfam" id="TIGR01854">
    <property type="entry name" value="lipid_A_lpxH"/>
    <property type="match status" value="1"/>
</dbReference>
<dbReference type="CDD" id="cd07398">
    <property type="entry name" value="MPP_YbbF-LpxH"/>
    <property type="match status" value="1"/>
</dbReference>
<dbReference type="GO" id="GO:0008758">
    <property type="term" value="F:UDP-2,3-diacylglucosamine hydrolase activity"/>
    <property type="evidence" value="ECO:0007669"/>
    <property type="project" value="UniProtKB-UniRule"/>
</dbReference>
<dbReference type="InterPro" id="IPR010138">
    <property type="entry name" value="UDP-diacylglucosamine_Hdrlase"/>
</dbReference>
<keyword evidence="6 10" id="KW-0378">Hydrolase</keyword>
<feature type="domain" description="Calcineurin-like phosphoesterase" evidence="11">
    <location>
        <begin position="1"/>
        <end position="203"/>
    </location>
</feature>
<dbReference type="InterPro" id="IPR029052">
    <property type="entry name" value="Metallo-depent_PP-like"/>
</dbReference>
<feature type="binding site" evidence="10">
    <location>
        <position position="83"/>
    </location>
    <ligand>
        <name>Mn(2+)</name>
        <dbReference type="ChEBI" id="CHEBI:29035"/>
        <label>2</label>
    </ligand>
</feature>
<comment type="function">
    <text evidence="10">Hydrolyzes the pyrophosphate bond of UDP-2,3-diacylglucosamine to yield 2,3-diacylglucosamine 1-phosphate (lipid X) and UMP by catalyzing the attack of water at the alpha-P atom. Involved in the biosynthesis of lipid A, a phosphorylated glycolipid that anchors the lipopolysaccharide to the outer membrane of the cell.</text>
</comment>
<feature type="binding site" evidence="10">
    <location>
        <position position="8"/>
    </location>
    <ligand>
        <name>Mn(2+)</name>
        <dbReference type="ChEBI" id="CHEBI:29035"/>
        <label>1</label>
    </ligand>
</feature>
<name>A0A656HDD0_THINJ</name>
<keyword evidence="1 10" id="KW-1003">Cell membrane</keyword>
<feature type="binding site" evidence="10">
    <location>
        <position position="118"/>
    </location>
    <ligand>
        <name>Mn(2+)</name>
        <dbReference type="ChEBI" id="CHEBI:29035"/>
        <label>2</label>
    </ligand>
</feature>
<dbReference type="Pfam" id="PF00149">
    <property type="entry name" value="Metallophos"/>
    <property type="match status" value="1"/>
</dbReference>
<keyword evidence="2 10" id="KW-0444">Lipid biosynthesis</keyword>
<evidence type="ECO:0000256" key="8">
    <source>
        <dbReference type="ARBA" id="ARBA00023136"/>
    </source>
</evidence>
<dbReference type="AlphaFoldDB" id="A0A656HDD0"/>
<feature type="binding site" evidence="10">
    <location>
        <position position="41"/>
    </location>
    <ligand>
        <name>Mn(2+)</name>
        <dbReference type="ChEBI" id="CHEBI:29035"/>
        <label>2</label>
    </ligand>
</feature>
<keyword evidence="7 10" id="KW-0443">Lipid metabolism</keyword>
<feature type="binding site" evidence="10">
    <location>
        <position position="168"/>
    </location>
    <ligand>
        <name>substrate</name>
    </ligand>
</feature>
<evidence type="ECO:0000259" key="11">
    <source>
        <dbReference type="Pfam" id="PF00149"/>
    </source>
</evidence>
<dbReference type="Gene3D" id="3.60.21.10">
    <property type="match status" value="1"/>
</dbReference>
<keyword evidence="13" id="KW-1185">Reference proteome</keyword>
<evidence type="ECO:0000256" key="2">
    <source>
        <dbReference type="ARBA" id="ARBA00022516"/>
    </source>
</evidence>
<dbReference type="InterPro" id="IPR043461">
    <property type="entry name" value="LpxH-like"/>
</dbReference>
<feature type="binding site" evidence="10">
    <location>
        <position position="199"/>
    </location>
    <ligand>
        <name>substrate</name>
    </ligand>
</feature>
<dbReference type="HAMAP" id="MF_00575">
    <property type="entry name" value="LpxH"/>
    <property type="match status" value="1"/>
</dbReference>
<evidence type="ECO:0000313" key="13">
    <source>
        <dbReference type="Proteomes" id="UP000005317"/>
    </source>
</evidence>
<dbReference type="Proteomes" id="UP000005317">
    <property type="component" value="Unassembled WGS sequence"/>
</dbReference>
<evidence type="ECO:0000256" key="5">
    <source>
        <dbReference type="ARBA" id="ARBA00022723"/>
    </source>
</evidence>
<dbReference type="PANTHER" id="PTHR34990">
    <property type="entry name" value="UDP-2,3-DIACYLGLUCOSAMINE HYDROLASE-RELATED"/>
    <property type="match status" value="1"/>
</dbReference>
<dbReference type="RefSeq" id="WP_002707133.1">
    <property type="nucleotide sequence ID" value="NZ_JH651384.1"/>
</dbReference>
<feature type="binding site" evidence="10">
    <location>
        <position position="171"/>
    </location>
    <ligand>
        <name>substrate</name>
    </ligand>
</feature>
<evidence type="ECO:0000313" key="12">
    <source>
        <dbReference type="EMBL" id="EIJ33179.1"/>
    </source>
</evidence>
<reference evidence="13" key="1">
    <citation type="journal article" date="2011" name="Stand. Genomic Sci.">
        <title>Genome sequence of the filamentous, gliding Thiothrix nivea neotype strain (JP2(T)).</title>
        <authorList>
            <person name="Lapidus A."/>
            <person name="Nolan M."/>
            <person name="Lucas S."/>
            <person name="Glavina Del Rio T."/>
            <person name="Tice H."/>
            <person name="Cheng J.F."/>
            <person name="Tapia R."/>
            <person name="Han C."/>
            <person name="Goodwin L."/>
            <person name="Pitluck S."/>
            <person name="Liolios K."/>
            <person name="Pagani I."/>
            <person name="Ivanova N."/>
            <person name="Huntemann M."/>
            <person name="Mavromatis K."/>
            <person name="Mikhailova N."/>
            <person name="Pati A."/>
            <person name="Chen A."/>
            <person name="Palaniappan K."/>
            <person name="Land M."/>
            <person name="Brambilla E.M."/>
            <person name="Rohde M."/>
            <person name="Abt B."/>
            <person name="Verbarg S."/>
            <person name="Goker M."/>
            <person name="Bristow J."/>
            <person name="Eisen J.A."/>
            <person name="Markowitz V."/>
            <person name="Hugenholtz P."/>
            <person name="Kyrpides N.C."/>
            <person name="Klenk H.P."/>
            <person name="Woyke T."/>
        </authorList>
    </citation>
    <scope>NUCLEOTIDE SEQUENCE [LARGE SCALE GENOMIC DNA]</scope>
    <source>
        <strain evidence="13">ATCC 35100 / DSM 5205 / JP2</strain>
    </source>
</reference>
<comment type="catalytic activity">
    <reaction evidence="10">
        <text>UDP-2-N,3-O-bis[(3R)-3-hydroxytetradecanoyl]-alpha-D-glucosamine + H2O = 2-N,3-O-bis[(3R)-3-hydroxytetradecanoyl]-alpha-D-glucosaminyl 1-phosphate + UMP + 2 H(+)</text>
        <dbReference type="Rhea" id="RHEA:25213"/>
        <dbReference type="ChEBI" id="CHEBI:15377"/>
        <dbReference type="ChEBI" id="CHEBI:15378"/>
        <dbReference type="ChEBI" id="CHEBI:57865"/>
        <dbReference type="ChEBI" id="CHEBI:57957"/>
        <dbReference type="ChEBI" id="CHEBI:78847"/>
        <dbReference type="EC" id="3.6.1.54"/>
    </reaction>
</comment>
<organism evidence="12 13">
    <name type="scientific">Thiothrix nivea (strain ATCC 35100 / DSM 5205 / JP2)</name>
    <dbReference type="NCBI Taxonomy" id="870187"/>
    <lineage>
        <taxon>Bacteria</taxon>
        <taxon>Pseudomonadati</taxon>
        <taxon>Pseudomonadota</taxon>
        <taxon>Gammaproteobacteria</taxon>
        <taxon>Thiotrichales</taxon>
        <taxon>Thiotrichaceae</taxon>
        <taxon>Thiothrix</taxon>
    </lineage>
</organism>
<sequence length="243" mass="27109">MTSWFISDLHLDVSSSGISCRLLAFLADIEGRADALYILGDFFEYWVGDDAIGTAYTAAFQPAIDQLRAVSASGVRLYFMHGNRDFLAGEAFAAATGCQLLPEQLVIDLYGEPTVLLHGDTLCTDDVEYQQVRKVLRSPQWMQQFLALPLEERIRQAEQMRAQSRASTTGRIDMILDANQQVVEKTMHKAGVFRMIHGHTHRPAIHDFQLAGQPAQRAVLGDWHADRGSFLRVDAHGMALEFG</sequence>
<protein>
    <recommendedName>
        <fullName evidence="10">UDP-2,3-diacylglucosamine hydrolase</fullName>
        <ecNumber evidence="10">3.6.1.54</ecNumber>
    </recommendedName>
    <alternativeName>
        <fullName evidence="10">UDP-2,3-diacylglucosamine diphosphatase</fullName>
    </alternativeName>
</protein>
<dbReference type="OrthoDB" id="9783283at2"/>
<feature type="binding site" evidence="10">
    <location>
        <position position="126"/>
    </location>
    <ligand>
        <name>substrate</name>
    </ligand>
</feature>
<dbReference type="InterPro" id="IPR004843">
    <property type="entry name" value="Calcineurin-like_PHP"/>
</dbReference>
<dbReference type="EC" id="3.6.1.54" evidence="10"/>
<dbReference type="UniPathway" id="UPA00359">
    <property type="reaction ID" value="UER00480"/>
</dbReference>
<comment type="similarity">
    <text evidence="10">Belongs to the LpxH family.</text>
</comment>
<evidence type="ECO:0000256" key="3">
    <source>
        <dbReference type="ARBA" id="ARBA00022519"/>
    </source>
</evidence>
<feature type="binding site" evidence="10">
    <location>
        <position position="199"/>
    </location>
    <ligand>
        <name>Mn(2+)</name>
        <dbReference type="ChEBI" id="CHEBI:29035"/>
        <label>2</label>
    </ligand>
</feature>
<feature type="binding site" evidence="10">
    <location>
        <position position="164"/>
    </location>
    <ligand>
        <name>substrate</name>
    </ligand>
</feature>
<dbReference type="SUPFAM" id="SSF56300">
    <property type="entry name" value="Metallo-dependent phosphatases"/>
    <property type="match status" value="1"/>
</dbReference>